<dbReference type="InterPro" id="IPR018247">
    <property type="entry name" value="EF_Hand_1_Ca_BS"/>
</dbReference>
<evidence type="ECO:0000313" key="3">
    <source>
        <dbReference type="Proteomes" id="UP001319874"/>
    </source>
</evidence>
<dbReference type="EMBL" id="AP024958">
    <property type="protein sequence ID" value="BCZ85316.1"/>
    <property type="molecule type" value="Genomic_DNA"/>
</dbReference>
<name>A0ABN6JWG6_9BURK</name>
<dbReference type="InterPro" id="IPR002048">
    <property type="entry name" value="EF_hand_dom"/>
</dbReference>
<feature type="domain" description="EF-hand" evidence="1">
    <location>
        <begin position="29"/>
        <end position="64"/>
    </location>
</feature>
<dbReference type="InterPro" id="IPR011992">
    <property type="entry name" value="EF-hand-dom_pair"/>
</dbReference>
<accession>A0ABN6JWG6</accession>
<keyword evidence="3" id="KW-1185">Reference proteome</keyword>
<sequence>MTVQHSQAVNSGAALSQSNFETLVAKFGGTKAQADELFQYFDTNGGGLVSNGEFLDGLANASKDEGSVFSQSLFGLIDTDGSGSVSFSELDTFEATFIKAEKVEA</sequence>
<evidence type="ECO:0000259" key="1">
    <source>
        <dbReference type="PROSITE" id="PS50222"/>
    </source>
</evidence>
<dbReference type="Pfam" id="PF13499">
    <property type="entry name" value="EF-hand_7"/>
    <property type="match status" value="1"/>
</dbReference>
<protein>
    <recommendedName>
        <fullName evidence="1">EF-hand domain-containing protein</fullName>
    </recommendedName>
</protein>
<proteinExistence type="predicted"/>
<gene>
    <name evidence="2" type="ORF">PTKU64_89910</name>
</gene>
<dbReference type="Proteomes" id="UP001319874">
    <property type="component" value="Chromosome 4"/>
</dbReference>
<dbReference type="Gene3D" id="1.10.238.10">
    <property type="entry name" value="EF-hand"/>
    <property type="match status" value="1"/>
</dbReference>
<reference evidence="2 3" key="1">
    <citation type="journal article" date="2022" name="Front. Microbiol.">
        <title>Identification and characterization of a novel class of self-sufficient cytochrome P450 hydroxylase involved in cyclohexanecarboxylate degradation in Paraburkholderia terrae strain KU-64.</title>
        <authorList>
            <person name="Yamamoto T."/>
            <person name="Hasegawa Y."/>
            <person name="Iwaki H."/>
        </authorList>
    </citation>
    <scope>NUCLEOTIDE SEQUENCE [LARGE SCALE GENOMIC DNA]</scope>
    <source>
        <strain evidence="2 3">KU-64</strain>
    </source>
</reference>
<dbReference type="PROSITE" id="PS50222">
    <property type="entry name" value="EF_HAND_2"/>
    <property type="match status" value="1"/>
</dbReference>
<organism evidence="2 3">
    <name type="scientific">Paraburkholderia terrae</name>
    <dbReference type="NCBI Taxonomy" id="311230"/>
    <lineage>
        <taxon>Bacteria</taxon>
        <taxon>Pseudomonadati</taxon>
        <taxon>Pseudomonadota</taxon>
        <taxon>Betaproteobacteria</taxon>
        <taxon>Burkholderiales</taxon>
        <taxon>Burkholderiaceae</taxon>
        <taxon>Paraburkholderia</taxon>
    </lineage>
</organism>
<evidence type="ECO:0000313" key="2">
    <source>
        <dbReference type="EMBL" id="BCZ85316.1"/>
    </source>
</evidence>
<dbReference type="SMART" id="SM00054">
    <property type="entry name" value="EFh"/>
    <property type="match status" value="2"/>
</dbReference>
<dbReference type="PROSITE" id="PS00018">
    <property type="entry name" value="EF_HAND_1"/>
    <property type="match status" value="2"/>
</dbReference>
<dbReference type="RefSeq" id="WP_229517493.1">
    <property type="nucleotide sequence ID" value="NZ_AP024958.1"/>
</dbReference>
<dbReference type="SUPFAM" id="SSF47473">
    <property type="entry name" value="EF-hand"/>
    <property type="match status" value="1"/>
</dbReference>